<feature type="domain" description="Type I restriction enzyme HindI endonuclease subunit-like C-terminal" evidence="2">
    <location>
        <begin position="7"/>
        <end position="332"/>
    </location>
</feature>
<evidence type="ECO:0000256" key="1">
    <source>
        <dbReference type="ARBA" id="ARBA00022747"/>
    </source>
</evidence>
<dbReference type="EMBL" id="JADEXN010000055">
    <property type="protein sequence ID" value="MBE9040102.1"/>
    <property type="molecule type" value="Genomic_DNA"/>
</dbReference>
<dbReference type="InterPro" id="IPR051268">
    <property type="entry name" value="Type-I_R_enzyme_R_subunit"/>
</dbReference>
<evidence type="ECO:0000259" key="2">
    <source>
        <dbReference type="Pfam" id="PF11867"/>
    </source>
</evidence>
<keyword evidence="4" id="KW-1185">Reference proteome</keyword>
<sequence>LNHYPAGDREETGIPTEVAVEMMREKYEVVRGIYSGFDYTPFFTGTATERVSMIPAAMDFILGLEDGKKRYVKAVTELGKAYALVSSTDEAAAIRDEVGFFQAIKVALDKHTPRDNRSPEDLDAAIRQIVSKAVASEKVVDIFAAAGLEKPNIAILSDEFLEEVRGFPYKNVALEVLQKLIQDEIKTRSRSNLIQSRSFSEMLEKTVQRYQNRSVETAQIINELIDLAALMREAHNRGENLGLTEDEIAFYDALEVNDSAVKVLGDETLKTIARELVRAIKCNVTIDWTVKESVRAKLRVTVKRLLKKYGYPPEKQEKAMLTVIAQAELLCRDWAA</sequence>
<dbReference type="GO" id="GO:0009307">
    <property type="term" value="P:DNA restriction-modification system"/>
    <property type="evidence" value="ECO:0007669"/>
    <property type="project" value="UniProtKB-KW"/>
</dbReference>
<name>A0A928Z683_9CYAN</name>
<evidence type="ECO:0000313" key="4">
    <source>
        <dbReference type="Proteomes" id="UP000621799"/>
    </source>
</evidence>
<comment type="caution">
    <text evidence="3">The sequence shown here is derived from an EMBL/GenBank/DDBJ whole genome shotgun (WGS) entry which is preliminary data.</text>
</comment>
<dbReference type="Pfam" id="PF11867">
    <property type="entry name" value="T1RH-like_C"/>
    <property type="match status" value="1"/>
</dbReference>
<gene>
    <name evidence="3" type="ORF">IQ235_04755</name>
</gene>
<evidence type="ECO:0000313" key="3">
    <source>
        <dbReference type="EMBL" id="MBE9040102.1"/>
    </source>
</evidence>
<accession>A0A928Z683</accession>
<dbReference type="Proteomes" id="UP000621799">
    <property type="component" value="Unassembled WGS sequence"/>
</dbReference>
<dbReference type="PANTHER" id="PTHR30195:SF15">
    <property type="entry name" value="TYPE I RESTRICTION ENZYME HINDI ENDONUCLEASE SUBUNIT"/>
    <property type="match status" value="1"/>
</dbReference>
<dbReference type="PANTHER" id="PTHR30195">
    <property type="entry name" value="TYPE I SITE-SPECIFIC DEOXYRIBONUCLEASE PROTEIN SUBUNIT M AND R"/>
    <property type="match status" value="1"/>
</dbReference>
<keyword evidence="1" id="KW-0680">Restriction system</keyword>
<dbReference type="InterPro" id="IPR021810">
    <property type="entry name" value="T1RH-like_C"/>
</dbReference>
<dbReference type="RefSeq" id="WP_264320360.1">
    <property type="nucleotide sequence ID" value="NZ_JADEXN010000055.1"/>
</dbReference>
<proteinExistence type="predicted"/>
<protein>
    <submittedName>
        <fullName evidence="3">DUF3387 domain-containing protein</fullName>
    </submittedName>
</protein>
<feature type="non-terminal residue" evidence="3">
    <location>
        <position position="1"/>
    </location>
</feature>
<organism evidence="3 4">
    <name type="scientific">Zarconia navalis LEGE 11467</name>
    <dbReference type="NCBI Taxonomy" id="1828826"/>
    <lineage>
        <taxon>Bacteria</taxon>
        <taxon>Bacillati</taxon>
        <taxon>Cyanobacteriota</taxon>
        <taxon>Cyanophyceae</taxon>
        <taxon>Oscillatoriophycideae</taxon>
        <taxon>Oscillatoriales</taxon>
        <taxon>Oscillatoriales incertae sedis</taxon>
        <taxon>Zarconia</taxon>
        <taxon>Zarconia navalis</taxon>
    </lineage>
</organism>
<dbReference type="AlphaFoldDB" id="A0A928Z683"/>
<reference evidence="3" key="1">
    <citation type="submission" date="2020-10" db="EMBL/GenBank/DDBJ databases">
        <authorList>
            <person name="Castelo-Branco R."/>
            <person name="Eusebio N."/>
            <person name="Adriana R."/>
            <person name="Vieira A."/>
            <person name="Brugerolle De Fraissinette N."/>
            <person name="Rezende De Castro R."/>
            <person name="Schneider M.P."/>
            <person name="Vasconcelos V."/>
            <person name="Leao P.N."/>
        </authorList>
    </citation>
    <scope>NUCLEOTIDE SEQUENCE</scope>
    <source>
        <strain evidence="3">LEGE 11467</strain>
    </source>
</reference>